<evidence type="ECO:0000256" key="3">
    <source>
        <dbReference type="ARBA" id="ARBA00022679"/>
    </source>
</evidence>
<evidence type="ECO:0000313" key="10">
    <source>
        <dbReference type="Proteomes" id="UP001251870"/>
    </source>
</evidence>
<proteinExistence type="inferred from homology"/>
<dbReference type="EMBL" id="JAVKGR010000013">
    <property type="protein sequence ID" value="MDR8019919.1"/>
    <property type="molecule type" value="Genomic_DNA"/>
</dbReference>
<feature type="region of interest" description="Disordered" evidence="5">
    <location>
        <begin position="539"/>
        <end position="561"/>
    </location>
</feature>
<dbReference type="Gene3D" id="3.40.50.880">
    <property type="match status" value="1"/>
</dbReference>
<dbReference type="InterPro" id="IPR019999">
    <property type="entry name" value="Anth_synth_I-like"/>
</dbReference>
<dbReference type="SUPFAM" id="SSF52317">
    <property type="entry name" value="Class I glutamine amidotransferase-like"/>
    <property type="match status" value="1"/>
</dbReference>
<dbReference type="InterPro" id="IPR005801">
    <property type="entry name" value="ADC_synthase"/>
</dbReference>
<keyword evidence="9" id="KW-0032">Aminotransferase</keyword>
<evidence type="ECO:0000256" key="4">
    <source>
        <dbReference type="ARBA" id="ARBA00022962"/>
    </source>
</evidence>
<evidence type="ECO:0000256" key="2">
    <source>
        <dbReference type="ARBA" id="ARBA00013139"/>
    </source>
</evidence>
<dbReference type="RefSeq" id="WP_310548906.1">
    <property type="nucleotide sequence ID" value="NZ_JAVKGR010000013.1"/>
</dbReference>
<dbReference type="PANTHER" id="PTHR11236:SF18">
    <property type="entry name" value="AMINODEOXYCHORISMATE SYNTHASE"/>
    <property type="match status" value="1"/>
</dbReference>
<keyword evidence="3 9" id="KW-0808">Transferase</keyword>
<dbReference type="SUPFAM" id="SSF56322">
    <property type="entry name" value="ADC synthase"/>
    <property type="match status" value="1"/>
</dbReference>
<dbReference type="NCBIfam" id="TIGR00566">
    <property type="entry name" value="trpG_papA"/>
    <property type="match status" value="1"/>
</dbReference>
<dbReference type="Pfam" id="PF00425">
    <property type="entry name" value="Chorismate_bind"/>
    <property type="match status" value="1"/>
</dbReference>
<dbReference type="Proteomes" id="UP001251870">
    <property type="component" value="Unassembled WGS sequence"/>
</dbReference>
<dbReference type="Pfam" id="PF00117">
    <property type="entry name" value="GATase"/>
    <property type="match status" value="1"/>
</dbReference>
<dbReference type="CDD" id="cd01743">
    <property type="entry name" value="GATase1_Anthranilate_Synthase"/>
    <property type="match status" value="1"/>
</dbReference>
<dbReference type="PRINTS" id="PR00097">
    <property type="entry name" value="ANTSNTHASEII"/>
</dbReference>
<dbReference type="InterPro" id="IPR017926">
    <property type="entry name" value="GATASE"/>
</dbReference>
<dbReference type="Gene3D" id="3.60.120.10">
    <property type="entry name" value="Anthranilate synthase"/>
    <property type="match status" value="1"/>
</dbReference>
<dbReference type="EC" id="2.6.1.85" evidence="2"/>
<evidence type="ECO:0000259" key="8">
    <source>
        <dbReference type="Pfam" id="PF04715"/>
    </source>
</evidence>
<dbReference type="InterPro" id="IPR006221">
    <property type="entry name" value="TrpG/PapA_dom"/>
</dbReference>
<dbReference type="GO" id="GO:0046820">
    <property type="term" value="F:4-amino-4-deoxychorismate synthase activity"/>
    <property type="evidence" value="ECO:0007669"/>
    <property type="project" value="UniProtKB-EC"/>
</dbReference>
<dbReference type="PRINTS" id="PR00096">
    <property type="entry name" value="GATASE"/>
</dbReference>
<feature type="domain" description="Glutamine amidotransferase" evidence="6">
    <location>
        <begin position="5"/>
        <end position="186"/>
    </location>
</feature>
<dbReference type="PROSITE" id="PS51273">
    <property type="entry name" value="GATASE_TYPE_1"/>
    <property type="match status" value="1"/>
</dbReference>
<dbReference type="Pfam" id="PF04715">
    <property type="entry name" value="Anth_synt_I_N"/>
    <property type="match status" value="1"/>
</dbReference>
<dbReference type="InterPro" id="IPR015890">
    <property type="entry name" value="Chorismate_C"/>
</dbReference>
<dbReference type="InterPro" id="IPR005802">
    <property type="entry name" value="ADC_synth_comp_1"/>
</dbReference>
<accession>A0ABU2DTT4</accession>
<protein>
    <recommendedName>
        <fullName evidence="2">aminodeoxychorismate synthase</fullName>
        <ecNumber evidence="2">2.6.1.85</ecNumber>
    </recommendedName>
</protein>
<organism evidence="9 10">
    <name type="scientific">Nesterenkonia aerolata</name>
    <dbReference type="NCBI Taxonomy" id="3074079"/>
    <lineage>
        <taxon>Bacteria</taxon>
        <taxon>Bacillati</taxon>
        <taxon>Actinomycetota</taxon>
        <taxon>Actinomycetes</taxon>
        <taxon>Micrococcales</taxon>
        <taxon>Micrococcaceae</taxon>
        <taxon>Nesterenkonia</taxon>
    </lineage>
</organism>
<evidence type="ECO:0000256" key="1">
    <source>
        <dbReference type="ARBA" id="ARBA00005970"/>
    </source>
</evidence>
<name>A0ABU2DTT4_9MICC</name>
<evidence type="ECO:0000259" key="7">
    <source>
        <dbReference type="Pfam" id="PF00425"/>
    </source>
</evidence>
<feature type="domain" description="Anthranilate synthase component I N-terminal" evidence="8">
    <location>
        <begin position="240"/>
        <end position="397"/>
    </location>
</feature>
<comment type="similarity">
    <text evidence="1">In the C-terminal section; belongs to the anthranilate synthase component I family.</text>
</comment>
<dbReference type="NCBIfam" id="TIGR00553">
    <property type="entry name" value="pabB"/>
    <property type="match status" value="1"/>
</dbReference>
<evidence type="ECO:0000259" key="6">
    <source>
        <dbReference type="Pfam" id="PF00117"/>
    </source>
</evidence>
<reference evidence="9 10" key="1">
    <citation type="submission" date="2023-09" db="EMBL/GenBank/DDBJ databases">
        <title>Description of three actinobacteria isolated from air of manufacturing shop in a pharmaceutical factory.</title>
        <authorList>
            <person name="Zhang D.-F."/>
        </authorList>
    </citation>
    <scope>NUCLEOTIDE SEQUENCE [LARGE SCALE GENOMIC DNA]</scope>
    <source>
        <strain evidence="9 10">LY-0111</strain>
    </source>
</reference>
<dbReference type="PRINTS" id="PR00099">
    <property type="entry name" value="CPSGATASE"/>
</dbReference>
<keyword evidence="10" id="KW-1185">Reference proteome</keyword>
<sequence>MRTCLIDHYDSYTFNLYQLIYRVYGVEPVVITHDDPHLNHEFLAGFDALVLSPGPGMPQHGADVGRVPELLGSTTLPVLGVCLGHQELGLLAGADVGPAPQPRHGHISPVSHTDQGLFAGLPQGFAVVRYHSHCLQRPVPDELIVDATAEDGVVMGFHHARRPWWGVQFHPESVASAGGEQLLENFRTLAQPTGAVSVPSPPGSSGQAAVSEPPVTWSVVTSHVPRAGKASQLPDTARIFEAVCGDDPWAFWLDSSRVVEGYSRFSYLGVPGGAHGEVLRYRLPAADGAQVTPEVEVIEPMSGRLYCEPGSIFDVLPRRLEQRRLRSPDARMRARSIEGPGTTSALPFEMVGGYVGHLSYELRAECGSDTHHRSATHDAVLVSATRYVVVDHLTGDLWAVSTSPEDANDLDDAQRWVGETAQHLKQLLGTPEVAPRTRPTPALPAAVDPLAHLRRDRAGYLEDVEACLRQLHAGESYEICLTDEFVHPFDGDPLAVYLAQRQQNPAPYAAFLRLGETQLLCSSPERFLKIDAYGTAESKPIKGTAPRSTDPQADAEAAEELRTSSKTWAENLMIVDLLRNDLGRVCEVGSVEVPEFMAVESYATVHQLVSTVRGRLRQDIDAVDAVRACFPGGSMTGAPKLRTMRIIEDLEQRARGPYSGAIGYFSADGACDLNIVIRTAVIHDGEIRVGAGGAVVLDSDPAAEFDEMITKLRTALPR</sequence>
<keyword evidence="4" id="KW-0315">Glutamine amidotransferase</keyword>
<dbReference type="InterPro" id="IPR029062">
    <property type="entry name" value="Class_I_gatase-like"/>
</dbReference>
<gene>
    <name evidence="9" type="primary">pabB</name>
    <name evidence="9" type="ORF">RIL96_10130</name>
</gene>
<feature type="domain" description="Chorismate-utilising enzyme C-terminal" evidence="7">
    <location>
        <begin position="457"/>
        <end position="711"/>
    </location>
</feature>
<dbReference type="PANTHER" id="PTHR11236">
    <property type="entry name" value="AMINOBENZOATE/ANTHRANILATE SYNTHASE"/>
    <property type="match status" value="1"/>
</dbReference>
<dbReference type="InterPro" id="IPR006805">
    <property type="entry name" value="Anth_synth_I_N"/>
</dbReference>
<evidence type="ECO:0000313" key="9">
    <source>
        <dbReference type="EMBL" id="MDR8019919.1"/>
    </source>
</evidence>
<evidence type="ECO:0000256" key="5">
    <source>
        <dbReference type="SAM" id="MobiDB-lite"/>
    </source>
</evidence>
<comment type="caution">
    <text evidence="9">The sequence shown here is derived from an EMBL/GenBank/DDBJ whole genome shotgun (WGS) entry which is preliminary data.</text>
</comment>